<protein>
    <submittedName>
        <fullName evidence="7">Protein PTHB1</fullName>
    </submittedName>
</protein>
<dbReference type="Pfam" id="PF23339">
    <property type="entry name" value="PTHB1_CtH"/>
    <property type="match status" value="1"/>
</dbReference>
<feature type="compositionally biased region" description="Basic and acidic residues" evidence="1">
    <location>
        <begin position="741"/>
        <end position="752"/>
    </location>
</feature>
<dbReference type="AlphaFoldDB" id="A0AAN8WG95"/>
<feature type="compositionally biased region" description="Polar residues" evidence="1">
    <location>
        <begin position="854"/>
        <end position="867"/>
    </location>
</feature>
<proteinExistence type="predicted"/>
<dbReference type="Pfam" id="PF23338">
    <property type="entry name" value="PTHB1_hp"/>
    <property type="match status" value="1"/>
</dbReference>
<dbReference type="Pfam" id="PF23337">
    <property type="entry name" value="PTHB1_pf"/>
    <property type="match status" value="1"/>
</dbReference>
<dbReference type="InterPro" id="IPR055362">
    <property type="entry name" value="PTHB1_pf_dom"/>
</dbReference>
<dbReference type="GO" id="GO:0060271">
    <property type="term" value="P:cilium assembly"/>
    <property type="evidence" value="ECO:0007669"/>
    <property type="project" value="TreeGrafter"/>
</dbReference>
<dbReference type="Proteomes" id="UP001381693">
    <property type="component" value="Unassembled WGS sequence"/>
</dbReference>
<dbReference type="PANTHER" id="PTHR20991">
    <property type="entry name" value="PARATHYROID HORMONE-RESPONSIVE B1 GENE"/>
    <property type="match status" value="1"/>
</dbReference>
<evidence type="ECO:0000259" key="2">
    <source>
        <dbReference type="Pfam" id="PF14727"/>
    </source>
</evidence>
<feature type="compositionally biased region" description="Basic and acidic residues" evidence="1">
    <location>
        <begin position="980"/>
        <end position="991"/>
    </location>
</feature>
<dbReference type="InterPro" id="IPR028073">
    <property type="entry name" value="PHTB1_N_dom"/>
</dbReference>
<dbReference type="InterPro" id="IPR055363">
    <property type="entry name" value="PTHB1_hp_dom"/>
</dbReference>
<evidence type="ECO:0000313" key="8">
    <source>
        <dbReference type="Proteomes" id="UP001381693"/>
    </source>
</evidence>
<evidence type="ECO:0000259" key="4">
    <source>
        <dbReference type="Pfam" id="PF23337"/>
    </source>
</evidence>
<feature type="compositionally biased region" description="Acidic residues" evidence="1">
    <location>
        <begin position="907"/>
        <end position="921"/>
    </location>
</feature>
<dbReference type="InterPro" id="IPR028074">
    <property type="entry name" value="PHTB1_GAE_dom"/>
</dbReference>
<dbReference type="GO" id="GO:0016020">
    <property type="term" value="C:membrane"/>
    <property type="evidence" value="ECO:0007669"/>
    <property type="project" value="TreeGrafter"/>
</dbReference>
<sequence>MAIYSHTVTSGQGGHGHHSKLNITYLHKFQRHAYSLTVGPFGGVKGKDYIAILSLDGCITVYEQESYAFYSFLPGFLLPGPMAYVAKSDGFVTVSSDWSLQCYKYQALASAADKEKANPNISKGKRLSPEWSRQLGEEALEILVISPPEGPTNILVLTVHNMYCFKESGVPRFVKKLEYNPSTFLAFPVENAIHICIGTHTSTLLVYRETELKWASQLPFVPIALARADFTARRFLRVRDHAFVIYIASFRLMFLFGIKGALVSLGDTGQLQVSYLGTDPSLFVAPPTETREINYDQTDRELNQLHKVIKASTKDTGAVVGMTRGDSDLIVSATVGTQLERWVGETRVQDPEGVPAVPVVLRLTAHIPLNCVRVHICTEKPLAVTQDTFMLRTICDTSQIMVKIYLVDPYIPTSLKLNIVASYITHTGAPRIISSQLELPLRIVVKPCTPSKEADHKITVTTNKPAVNLPELFPDFGLDGSVTTALGLQYYNGTEVTLLSSRTTNRYRLQSDSLSALWIILKEVLARLKGYWSNSSRKNGEELELGVASAIPVHELLTEIDAHFMRRKKHQELQAQLVQRATQFRAVQRRLLTKFKDKTPTPLTNLDNLLEGTYKQILQITDVINDNARGLEEDGCMLSCTVQLILELVRLQIGMTDQEFALLSAAISPVIYSNMDQGWEEVTDASVTFLLRAILGRGSRDAVSTPELTVPMDTVKLKKHLGLFLDKILKGGVNLTLEASSKPDDADTHEDVHSEDEEELEESPVIGKIAHPVTADDPTTVPMGSRLGEDRARSARLRSARLQSARNRLGQSTENYEINNFAGYKPEPAKMEESDAMPNNGDDSEGPININALIYQNSSSDETSSILHNEEKDTPDMIGNGLPDVDESELADNEESEIPDMERNESLDMDENGMPDMEENEVTQTEESIAGSDENENPGLNKIANSELEDNQSTDVNDKTKNSSDQEALFNKLPSNKNLEALKKQTSKDNLIESPSNIFSADDGEDIW</sequence>
<feature type="domain" description="PTHB1 C-terminal helix bundle" evidence="6">
    <location>
        <begin position="655"/>
        <end position="728"/>
    </location>
</feature>
<evidence type="ECO:0000259" key="6">
    <source>
        <dbReference type="Pfam" id="PF23339"/>
    </source>
</evidence>
<evidence type="ECO:0000259" key="3">
    <source>
        <dbReference type="Pfam" id="PF14728"/>
    </source>
</evidence>
<feature type="domain" description="PTHB1 hairpin" evidence="5">
    <location>
        <begin position="551"/>
        <end position="651"/>
    </location>
</feature>
<dbReference type="Pfam" id="PF14728">
    <property type="entry name" value="PTHB1_GAE"/>
    <property type="match status" value="1"/>
</dbReference>
<comment type="caution">
    <text evidence="7">The sequence shown here is derived from an EMBL/GenBank/DDBJ whole genome shotgun (WGS) entry which is preliminary data.</text>
</comment>
<accession>A0AAN8WG95</accession>
<feature type="region of interest" description="Disordered" evidence="1">
    <location>
        <begin position="830"/>
        <end position="1008"/>
    </location>
</feature>
<organism evidence="7 8">
    <name type="scientific">Halocaridina rubra</name>
    <name type="common">Hawaiian red shrimp</name>
    <dbReference type="NCBI Taxonomy" id="373956"/>
    <lineage>
        <taxon>Eukaryota</taxon>
        <taxon>Metazoa</taxon>
        <taxon>Ecdysozoa</taxon>
        <taxon>Arthropoda</taxon>
        <taxon>Crustacea</taxon>
        <taxon>Multicrustacea</taxon>
        <taxon>Malacostraca</taxon>
        <taxon>Eumalacostraca</taxon>
        <taxon>Eucarida</taxon>
        <taxon>Decapoda</taxon>
        <taxon>Pleocyemata</taxon>
        <taxon>Caridea</taxon>
        <taxon>Atyoidea</taxon>
        <taxon>Atyidae</taxon>
        <taxon>Halocaridina</taxon>
    </lineage>
</organism>
<dbReference type="InterPro" id="IPR026511">
    <property type="entry name" value="PTHB1"/>
</dbReference>
<dbReference type="Pfam" id="PF14727">
    <property type="entry name" value="PHTB1_N"/>
    <property type="match status" value="1"/>
</dbReference>
<dbReference type="EMBL" id="JAXCGZ010021102">
    <property type="protein sequence ID" value="KAK7059243.1"/>
    <property type="molecule type" value="Genomic_DNA"/>
</dbReference>
<dbReference type="GO" id="GO:0034464">
    <property type="term" value="C:BBSome"/>
    <property type="evidence" value="ECO:0007669"/>
    <property type="project" value="InterPro"/>
</dbReference>
<feature type="domain" description="PTHB1 platform" evidence="4">
    <location>
        <begin position="440"/>
        <end position="539"/>
    </location>
</feature>
<feature type="domain" description="PTHB1 N-terminal" evidence="2">
    <location>
        <begin position="2"/>
        <end position="280"/>
    </location>
</feature>
<feature type="domain" description="PTHB1 GAE" evidence="3">
    <location>
        <begin position="353"/>
        <end position="434"/>
    </location>
</feature>
<dbReference type="PANTHER" id="PTHR20991:SF0">
    <property type="entry name" value="PROTEIN PTHB1"/>
    <property type="match status" value="1"/>
</dbReference>
<feature type="compositionally biased region" description="Acidic residues" evidence="1">
    <location>
        <begin position="753"/>
        <end position="762"/>
    </location>
</feature>
<evidence type="ECO:0000313" key="7">
    <source>
        <dbReference type="EMBL" id="KAK7059243.1"/>
    </source>
</evidence>
<keyword evidence="8" id="KW-1185">Reference proteome</keyword>
<name>A0AAN8WG95_HALRR</name>
<dbReference type="InterPro" id="IPR055364">
    <property type="entry name" value="PTHB1_CtH_dom"/>
</dbReference>
<feature type="compositionally biased region" description="Acidic residues" evidence="1">
    <location>
        <begin position="884"/>
        <end position="899"/>
    </location>
</feature>
<reference evidence="7 8" key="1">
    <citation type="submission" date="2023-11" db="EMBL/GenBank/DDBJ databases">
        <title>Halocaridina rubra genome assembly.</title>
        <authorList>
            <person name="Smith C."/>
        </authorList>
    </citation>
    <scope>NUCLEOTIDE SEQUENCE [LARGE SCALE GENOMIC DNA]</scope>
    <source>
        <strain evidence="7">EP-1</strain>
        <tissue evidence="7">Whole</tissue>
    </source>
</reference>
<feature type="region of interest" description="Disordered" evidence="1">
    <location>
        <begin position="739"/>
        <end position="795"/>
    </location>
</feature>
<gene>
    <name evidence="7" type="primary">BBS9_1</name>
    <name evidence="7" type="ORF">SK128_024320</name>
</gene>
<evidence type="ECO:0000259" key="5">
    <source>
        <dbReference type="Pfam" id="PF23338"/>
    </source>
</evidence>
<evidence type="ECO:0000256" key="1">
    <source>
        <dbReference type="SAM" id="MobiDB-lite"/>
    </source>
</evidence>